<keyword evidence="5" id="KW-0902">Two-component regulatory system</keyword>
<dbReference type="RefSeq" id="WP_227422824.1">
    <property type="nucleotide sequence ID" value="NZ_CP071868.1"/>
</dbReference>
<reference evidence="6" key="1">
    <citation type="submission" date="2021-03" db="EMBL/GenBank/DDBJ databases">
        <title>Pengzhenrongella sicca gen. nov., sp. nov., a new member of suborder Micrococcineae isolated from High-Arctic tundra soil.</title>
        <authorList>
            <person name="Peng F."/>
        </authorList>
    </citation>
    <scope>NUCLEOTIDE SEQUENCE</scope>
    <source>
        <strain evidence="6">LRZ-2</strain>
    </source>
</reference>
<evidence type="ECO:0000256" key="4">
    <source>
        <dbReference type="ARBA" id="ARBA00022777"/>
    </source>
</evidence>
<dbReference type="GO" id="GO:0000160">
    <property type="term" value="P:phosphorelay signal transduction system"/>
    <property type="evidence" value="ECO:0007669"/>
    <property type="project" value="UniProtKB-KW"/>
</dbReference>
<organism evidence="6 7">
    <name type="scientific">Pengzhenrongella sicca</name>
    <dbReference type="NCBI Taxonomy" id="2819238"/>
    <lineage>
        <taxon>Bacteria</taxon>
        <taxon>Bacillati</taxon>
        <taxon>Actinomycetota</taxon>
        <taxon>Actinomycetes</taxon>
        <taxon>Micrococcales</taxon>
        <taxon>Pengzhenrongella</taxon>
    </lineage>
</organism>
<keyword evidence="3" id="KW-0808">Transferase</keyword>
<dbReference type="EC" id="2.7.13.3" evidence="2"/>
<dbReference type="Proteomes" id="UP000663937">
    <property type="component" value="Chromosome"/>
</dbReference>
<dbReference type="GO" id="GO:0004673">
    <property type="term" value="F:protein histidine kinase activity"/>
    <property type="evidence" value="ECO:0007669"/>
    <property type="project" value="UniProtKB-EC"/>
</dbReference>
<dbReference type="PANTHER" id="PTHR24421:SF10">
    <property type="entry name" value="NITRATE_NITRITE SENSOR PROTEIN NARQ"/>
    <property type="match status" value="1"/>
</dbReference>
<dbReference type="InterPro" id="IPR036890">
    <property type="entry name" value="HATPase_C_sf"/>
</dbReference>
<dbReference type="InterPro" id="IPR050482">
    <property type="entry name" value="Sensor_HK_TwoCompSys"/>
</dbReference>
<keyword evidence="7" id="KW-1185">Reference proteome</keyword>
<dbReference type="PANTHER" id="PTHR24421">
    <property type="entry name" value="NITRATE/NITRITE SENSOR PROTEIN NARX-RELATED"/>
    <property type="match status" value="1"/>
</dbReference>
<dbReference type="SUPFAM" id="SSF55874">
    <property type="entry name" value="ATPase domain of HSP90 chaperone/DNA topoisomerase II/histidine kinase"/>
    <property type="match status" value="1"/>
</dbReference>
<accession>A0A8A4ZDM5</accession>
<dbReference type="Gene3D" id="3.30.565.10">
    <property type="entry name" value="Histidine kinase-like ATPase, C-terminal domain"/>
    <property type="match status" value="1"/>
</dbReference>
<keyword evidence="4" id="KW-0418">Kinase</keyword>
<dbReference type="AlphaFoldDB" id="A0A8A4ZDM5"/>
<evidence type="ECO:0000256" key="3">
    <source>
        <dbReference type="ARBA" id="ARBA00022679"/>
    </source>
</evidence>
<dbReference type="KEGG" id="psic:J4E96_14610"/>
<name>A0A8A4ZDM5_9MICO</name>
<evidence type="ECO:0000256" key="5">
    <source>
        <dbReference type="ARBA" id="ARBA00023012"/>
    </source>
</evidence>
<comment type="catalytic activity">
    <reaction evidence="1">
        <text>ATP + protein L-histidine = ADP + protein N-phospho-L-histidine.</text>
        <dbReference type="EC" id="2.7.13.3"/>
    </reaction>
</comment>
<sequence length="117" mass="12218">MAVRLAVARVVTEGLTNVLRYAPGTPSASVAVRRGTSAVEVEVLDAGGTRPGAGGGTHRGILGMRERAALLGGLLDPHGELLDGRRQLVDACQVQPARTLDGHLLGPGSHSRRNRRL</sequence>
<protein>
    <recommendedName>
        <fullName evidence="2">histidine kinase</fullName>
        <ecNumber evidence="2">2.7.13.3</ecNumber>
    </recommendedName>
</protein>
<evidence type="ECO:0000313" key="7">
    <source>
        <dbReference type="Proteomes" id="UP000663937"/>
    </source>
</evidence>
<evidence type="ECO:0000256" key="1">
    <source>
        <dbReference type="ARBA" id="ARBA00000085"/>
    </source>
</evidence>
<dbReference type="EMBL" id="CP071868">
    <property type="protein sequence ID" value="QTE28587.1"/>
    <property type="molecule type" value="Genomic_DNA"/>
</dbReference>
<gene>
    <name evidence="6" type="ORF">J4E96_14610</name>
</gene>
<evidence type="ECO:0000256" key="2">
    <source>
        <dbReference type="ARBA" id="ARBA00012438"/>
    </source>
</evidence>
<evidence type="ECO:0000313" key="6">
    <source>
        <dbReference type="EMBL" id="QTE28587.1"/>
    </source>
</evidence>
<proteinExistence type="predicted"/>